<dbReference type="Proteomes" id="UP000275385">
    <property type="component" value="Unassembled WGS sequence"/>
</dbReference>
<feature type="region of interest" description="Disordered" evidence="1">
    <location>
        <begin position="1144"/>
        <end position="1163"/>
    </location>
</feature>
<dbReference type="EMBL" id="QVQW01000018">
    <property type="protein sequence ID" value="RKU45783.1"/>
    <property type="molecule type" value="Genomic_DNA"/>
</dbReference>
<organism evidence="5 6">
    <name type="scientific">Coniochaeta pulveracea</name>
    <dbReference type="NCBI Taxonomy" id="177199"/>
    <lineage>
        <taxon>Eukaryota</taxon>
        <taxon>Fungi</taxon>
        <taxon>Dikarya</taxon>
        <taxon>Ascomycota</taxon>
        <taxon>Pezizomycotina</taxon>
        <taxon>Sordariomycetes</taxon>
        <taxon>Sordariomycetidae</taxon>
        <taxon>Coniochaetales</taxon>
        <taxon>Coniochaetaceae</taxon>
        <taxon>Coniochaeta</taxon>
    </lineage>
</organism>
<dbReference type="PANTHER" id="PTHR32085:SF3">
    <property type="entry name" value="PROTEIN CSF1"/>
    <property type="match status" value="1"/>
</dbReference>
<feature type="region of interest" description="Disordered" evidence="1">
    <location>
        <begin position="3109"/>
        <end position="3130"/>
    </location>
</feature>
<dbReference type="GO" id="GO:0006113">
    <property type="term" value="P:fermentation"/>
    <property type="evidence" value="ECO:0007669"/>
    <property type="project" value="InterPro"/>
</dbReference>
<name>A0A420YD35_9PEZI</name>
<protein>
    <recommendedName>
        <fullName evidence="7">Fermentation associated protein</fullName>
    </recommendedName>
</protein>
<dbReference type="PANTHER" id="PTHR32085">
    <property type="entry name" value="PROTEIN CSF1"/>
    <property type="match status" value="1"/>
</dbReference>
<feature type="domain" description="Csf1 C-terminal region" evidence="4">
    <location>
        <begin position="2465"/>
        <end position="3205"/>
    </location>
</feature>
<dbReference type="OrthoDB" id="10051416at2759"/>
<evidence type="ECO:0000256" key="1">
    <source>
        <dbReference type="SAM" id="MobiDB-lite"/>
    </source>
</evidence>
<evidence type="ECO:0000313" key="6">
    <source>
        <dbReference type="Proteomes" id="UP000275385"/>
    </source>
</evidence>
<dbReference type="Pfam" id="PF21678">
    <property type="entry name" value="Csf1_N"/>
    <property type="match status" value="2"/>
</dbReference>
<evidence type="ECO:0000259" key="3">
    <source>
        <dbReference type="Pfam" id="PF21678"/>
    </source>
</evidence>
<dbReference type="GO" id="GO:0016020">
    <property type="term" value="C:membrane"/>
    <property type="evidence" value="ECO:0007669"/>
    <property type="project" value="InterPro"/>
</dbReference>
<feature type="domain" description="Csf1 N-terminal" evidence="3">
    <location>
        <begin position="37"/>
        <end position="839"/>
    </location>
</feature>
<feature type="region of interest" description="Disordered" evidence="1">
    <location>
        <begin position="1199"/>
        <end position="1221"/>
    </location>
</feature>
<evidence type="ECO:0000259" key="4">
    <source>
        <dbReference type="Pfam" id="PF25038"/>
    </source>
</evidence>
<reference evidence="5 6" key="1">
    <citation type="submission" date="2018-08" db="EMBL/GenBank/DDBJ databases">
        <title>Draft genome of the lignicolous fungus Coniochaeta pulveracea.</title>
        <authorList>
            <person name="Borstlap C.J."/>
            <person name="De Witt R.N."/>
            <person name="Botha A."/>
            <person name="Volschenk H."/>
        </authorList>
    </citation>
    <scope>NUCLEOTIDE SEQUENCE [LARGE SCALE GENOMIC DNA]</scope>
    <source>
        <strain evidence="5 6">CAB683</strain>
    </source>
</reference>
<dbReference type="Pfam" id="PF25038">
    <property type="entry name" value="Csf1_C"/>
    <property type="match status" value="1"/>
</dbReference>
<proteinExistence type="predicted"/>
<accession>A0A420YD35</accession>
<gene>
    <name evidence="5" type="ORF">DL546_002690</name>
</gene>
<feature type="domain" description="Csf1 N-terminal" evidence="3">
    <location>
        <begin position="855"/>
        <end position="1156"/>
    </location>
</feature>
<feature type="transmembrane region" description="Helical" evidence="2">
    <location>
        <begin position="20"/>
        <end position="44"/>
    </location>
</feature>
<dbReference type="InterPro" id="IPR048636">
    <property type="entry name" value="Csf1_N"/>
</dbReference>
<evidence type="ECO:0008006" key="7">
    <source>
        <dbReference type="Google" id="ProtNLM"/>
    </source>
</evidence>
<dbReference type="InterPro" id="IPR029636">
    <property type="entry name" value="Csf1"/>
</dbReference>
<keyword evidence="6" id="KW-1185">Reference proteome</keyword>
<comment type="caution">
    <text evidence="5">The sequence shown here is derived from an EMBL/GenBank/DDBJ whole genome shotgun (WGS) entry which is preliminary data.</text>
</comment>
<feature type="compositionally biased region" description="Low complexity" evidence="1">
    <location>
        <begin position="208"/>
        <end position="217"/>
    </location>
</feature>
<evidence type="ECO:0000256" key="2">
    <source>
        <dbReference type="SAM" id="Phobius"/>
    </source>
</evidence>
<keyword evidence="2" id="KW-1133">Transmembrane helix</keyword>
<dbReference type="InterPro" id="IPR056779">
    <property type="entry name" value="Csf1_C"/>
</dbReference>
<feature type="compositionally biased region" description="Basic and acidic residues" evidence="1">
    <location>
        <begin position="177"/>
        <end position="194"/>
    </location>
</feature>
<feature type="region of interest" description="Disordered" evidence="1">
    <location>
        <begin position="171"/>
        <end position="226"/>
    </location>
</feature>
<dbReference type="STRING" id="177199.A0A420YD35"/>
<evidence type="ECO:0000313" key="5">
    <source>
        <dbReference type="EMBL" id="RKU45783.1"/>
    </source>
</evidence>
<keyword evidence="2" id="KW-0472">Membrane</keyword>
<feature type="compositionally biased region" description="Low complexity" evidence="1">
    <location>
        <begin position="1144"/>
        <end position="1154"/>
    </location>
</feature>
<keyword evidence="2" id="KW-0812">Transmembrane</keyword>
<sequence>MSASSNPILLIGRSNGWGFVFNGVFLAYCIVAVALTVFFLSYFNRLFASIVSWGIRTWTWHQYRVYIDIQALQISILGGRIFFVGLRYHGNNETILVQNGHITWSYWLRRVRDISLKTETGTVDEASESNGTKTASRLPCRINAEVAGLEWFIYNRSPVYDSILAGLTDDGVSPGNGKEDDIGKNETRASEKSHVGTGAGSEKEFGTRRTSTRLSSSDNGKKSSGETDDLPLLLQLYPIHFKCNKAALVVGNENTKAILIVKADSLSGDVDVSKTETIDPYRQVIGLRFAHPIIEFRDNHDYKEDQAEQAIREKRMAEQSEPVPVQSFFHRYRRKFVGELRSMVPYWRRSVESFAPGSRSGTGTGAPQVPGTAQWQGLSRYLDDEGDRQRARWASVEYAAINTILDSPEASLRVYWDVVGKVAAHDVRPESDDGGNSEDINGSKPPAWAINVSIKGGSINYGPWADRCRADLQRTFAPVLCKDSVPATPLSVGADRVPTRFKLYIELEDETTLRVPTRETSKNWKWTGREPGSKEGRGQLRRRVHGLFKKSDPGPQTHQRPYGWLDVKVAANTTITYSMDMVAGPSGYHNNLQVDIPNSEISSSINHEPLWRSGAQRISCDLSTPLRWNALRQWRFGIDSADLELFLLRDHVFLLTDLVDDWSSGPPPEYLVFTPFKYHLDLRLKNIKLYLNVNDANIINNPTDMEDNTYIVISSPAINATACIPLDQYRPSKNSIPFDVRAESASIDLHVPVWNTQATFLQSTHVGRLENLAVGGAYHFNAATSPALTDSLVLSVSGQSPTAHLHGFTIRYFLKLKENYFGENIHFTTLEEYQNTLLLEQTNPEAAKASRPPHKKSNDLDVMLNIQADDPQVFLPANLYTSQRYVRMDLASLGVDLRFTNYYMDMELVLTPLSLSFGKSKDGSKTPDSATSSTQLFVDGLTVYGHRLFGLPPIEPTYLCNWDIAVGAISGECSTEFLSTLMHTGKAFGFTFDDDENALIPASAVVMYDVTFLRVTVHSVALWLHVEEAAFQLSTGEISVNYNDWARSHYSKRANIRIPDVKLSCVNSESAARSQSRSHQAVETDLLVQTSIHLATIGRKYDFAHERKLQQELVRREDLRTQRTGFLCLPGLVPDLVPDQVDPPAQSVPSVPQPTTLKDIGDDGVSINSWSTSRRSRDLRRQSSFLSFASASSQVSVIRPKGSSQSSVRSRRAGYLEPEKRAHSISSARHSAFFSVGDGNSNERHDLEHNTVAFSSQYFAPHFPMQNVIPTTGETAIPNLEAEQVEDQDDEEFVNFNLEDIDPDILSQEYAYSSVMLELPAGLTACFNPTSLRHVASLLSSLQPTNPDDILDTVQMSSMDEIFIMQRQEKMKGLVSDLMLRVPQVHVRFVNTSDLDSPDPARDEQDQYDFSITRLALASRSQVKWQDAFKVDSKSSRSSFHVRLQSADLTAAERFSNTDDAQAAVLAKVDHIMASMGTKDVSYVDVDVGSLAAETCSRKIEYLAALIHRTSTLATDLGHVFGETLARGPRFRQYFAHRLITDGQSVPDPVFLNRPSAVLRSARKHLRTYDSWKLAMRLRQMWSASSKAAKDQIRLDCWTSKDMPVNVREQAVASFQKWRSWDLDDVSKTVLMNHLFGRVGGDTPAAAASGDVPTLAVVRVRETRLLIDPGPQQNELSITDITTRLETQRPVRASSSETVAKGGASLVVVNVYCGDASIKLNWELCELVDDILKLYNRMQKDEEPPSPRSLLEVAPASTPRKDQSLHLVLSLARGTITVDTVNLHSSTVATNGTASWLWEANRDRIDTNLILNCHSVQSRLRSRAQALGKLVLDRPSVFVAYELDAHDAADSHTIKAMAKSQHMSVVVKQDPLIIAEVVEAVIRDEVAQLYRLMERGRSSHASSTPTKTSISDRLSAFRVNVAIFADQYIVSIPLLPSLTYMISGNVTRAAMAANFGREIIFDFDIKENSHEMRINVHKTPRTISVLQIPPTNGRVISRTEADGQSVMVFASVELVQLDAAAVYSLLTALNRPEFSSALGDIQQQSQAIQERISEVFGGDRNPSSPTNSRLKGTESRGIAYNVHLTLAGLEIFGNSPLRTESTPTAHISLNLDSVHVEVANQLDGNGPLLAYPEAHLNLRRMVFELGKENEGTVKSCGNLSVSALVTASSKPTEDGEEERFLDFKSDELTINLSPETVTTAVEVLSFMRDKIKDLDTTREVQYLRNIRKSRPKIAINDQEVEQESDIIDTFLSSITYTFQVCDIRIAWLANGNPDVDGDMEDLVFSLQRIEFGTRKKGSARLTIEDLQVQMESPLIGKRHRSPNSALLPEIIFNIAYVSTAETRRMAFQAVGKSLDLRLASGFIVPAAHIKDSISLSVKKAQQASAEWNALSTQGPTPTTADKPDVVKQKPLLGRKRMESFLVDADFAGAVVYLGGKREVHDRAPAFRTGRAHTPGKYGQFNQDDASTTLRSPGLAFKMEYNDNAKEDPSLHVEIKVDASSNILFPSVVPLIMDMTNSVKEVVSSREAEGSSPLQKPDLTVKTKAGDEENILIADPSAVLGKMKLNVGMRICRQEFSLSCQPIARVAATASFEDVYFTINTVHSVEQGNFFAISGAFSRLQASVQHVYSRESTGSFEVESITLSLMNSKHVSGINGLSAILKVSPMKVSVNAKQLQDFFLFREIWIPRDMRRSNSAPIGKLGTETSQGHLVQRYQQVAATTAFPWTATVLIEALKINVDLGQALGKSVFSIEDLWMSSKKTSDWEQNLCLGFSKIGVDSTGRMSGVVALEQFKLRTSIQWPEREQALNETPLIQASVGFSQFRIKAAFDYQAFLVADITSIEFLMYNVRRTRDGSGDRLVAVFDGDALQIYGTTTSAAQGIALFQAFQRLVEERKVNFESSLKEIERFMKRKSVSAPAAVSRRNLGLAPPDDALAKSPISLDTDVVVTLKALNLGIFPSTFSDHQVFKMEALNAQARFAASIVSRRIHSILGLTLGQLRIGLAAVPQPSAPKALSDLSVEDVVRSATSSRGGTILKVPRVEAVMQTWQSPDSNQIDYIFKSAFEGKVEVGWNYSRVSYIRGMWANHNKSLATTLGRDLPGVSAIKVTGVPDEEDISDDSASSAQKKETTKITAEVKMPQSKYEYHALEPPVIETPQLRDMGEATPPLEWIGLHRERLPNLTHQIVIVSLLELAGEVEDAYGRILGSS</sequence>